<dbReference type="CDD" id="cd00565">
    <property type="entry name" value="Ubl_ThiS"/>
    <property type="match status" value="1"/>
</dbReference>
<dbReference type="SUPFAM" id="SSF54285">
    <property type="entry name" value="MoaD/ThiS"/>
    <property type="match status" value="1"/>
</dbReference>
<dbReference type="InterPro" id="IPR003749">
    <property type="entry name" value="ThiS/MoaD-like"/>
</dbReference>
<comment type="caution">
    <text evidence="1">The sequence shown here is derived from an EMBL/GenBank/DDBJ whole genome shotgun (WGS) entry which is preliminary data.</text>
</comment>
<dbReference type="RefSeq" id="WP_137813364.1">
    <property type="nucleotide sequence ID" value="NZ_BJFL01000006.1"/>
</dbReference>
<keyword evidence="2" id="KW-1185">Reference proteome</keyword>
<proteinExistence type="predicted"/>
<dbReference type="OrthoDB" id="163636at2"/>
<dbReference type="Proteomes" id="UP000298860">
    <property type="component" value="Unassembled WGS sequence"/>
</dbReference>
<dbReference type="InterPro" id="IPR012675">
    <property type="entry name" value="Beta-grasp_dom_sf"/>
</dbReference>
<evidence type="ECO:0000313" key="2">
    <source>
        <dbReference type="Proteomes" id="UP000298860"/>
    </source>
</evidence>
<organism evidence="1 2">
    <name type="scientific">Gandjariella thermophila</name>
    <dbReference type="NCBI Taxonomy" id="1931992"/>
    <lineage>
        <taxon>Bacteria</taxon>
        <taxon>Bacillati</taxon>
        <taxon>Actinomycetota</taxon>
        <taxon>Actinomycetes</taxon>
        <taxon>Pseudonocardiales</taxon>
        <taxon>Pseudonocardiaceae</taxon>
        <taxon>Gandjariella</taxon>
    </lineage>
</organism>
<gene>
    <name evidence="1" type="ORF">GTS_18790</name>
</gene>
<dbReference type="NCBIfam" id="TIGR01683">
    <property type="entry name" value="thiS"/>
    <property type="match status" value="1"/>
</dbReference>
<dbReference type="Gene3D" id="3.10.20.30">
    <property type="match status" value="1"/>
</dbReference>
<dbReference type="AlphaFoldDB" id="A0A4D4J6V7"/>
<protein>
    <submittedName>
        <fullName evidence="1">Thiamine biosynthesis protein ThiS</fullName>
    </submittedName>
</protein>
<name>A0A4D4J6V7_9PSEU</name>
<dbReference type="EMBL" id="BJFL01000006">
    <property type="protein sequence ID" value="GDY30246.1"/>
    <property type="molecule type" value="Genomic_DNA"/>
</dbReference>
<reference evidence="2" key="1">
    <citation type="submission" date="2019-04" db="EMBL/GenBank/DDBJ databases">
        <title>Draft genome sequence of Pseudonocardiaceae bacterium SL3-2-4.</title>
        <authorList>
            <person name="Ningsih F."/>
            <person name="Yokota A."/>
            <person name="Sakai Y."/>
            <person name="Nanatani K."/>
            <person name="Yabe S."/>
            <person name="Oetari A."/>
            <person name="Sjamsuridzal W."/>
        </authorList>
    </citation>
    <scope>NUCLEOTIDE SEQUENCE [LARGE SCALE GENOMIC DNA]</scope>
    <source>
        <strain evidence="2">SL3-2-4</strain>
    </source>
</reference>
<evidence type="ECO:0000313" key="1">
    <source>
        <dbReference type="EMBL" id="GDY30246.1"/>
    </source>
</evidence>
<dbReference type="Pfam" id="PF02597">
    <property type="entry name" value="ThiS"/>
    <property type="match status" value="1"/>
</dbReference>
<dbReference type="PANTHER" id="PTHR34472:SF1">
    <property type="entry name" value="SULFUR CARRIER PROTEIN THIS"/>
    <property type="match status" value="1"/>
</dbReference>
<accession>A0A4D4J6V7</accession>
<dbReference type="InterPro" id="IPR010035">
    <property type="entry name" value="Thi_S"/>
</dbReference>
<sequence length="66" mass="6846">MIVRVNGEAQEWAEGTTVDEIVRRLGAPPSGVAVAMDGEVVPRATWEATAVRDGAVVEVLTAVQGG</sequence>
<dbReference type="InterPro" id="IPR016155">
    <property type="entry name" value="Mopterin_synth/thiamin_S_b"/>
</dbReference>
<dbReference type="PANTHER" id="PTHR34472">
    <property type="entry name" value="SULFUR CARRIER PROTEIN THIS"/>
    <property type="match status" value="1"/>
</dbReference>